<dbReference type="CDD" id="cd01166">
    <property type="entry name" value="KdgK"/>
    <property type="match status" value="1"/>
</dbReference>
<name>A0A174LM27_9FIRM</name>
<protein>
    <submittedName>
        <fullName evidence="7">Uncharacterized sugar kinase ydjH</fullName>
        <ecNumber evidence="7">2.7.1.-</ecNumber>
    </submittedName>
</protein>
<dbReference type="GO" id="GO:0016301">
    <property type="term" value="F:kinase activity"/>
    <property type="evidence" value="ECO:0007669"/>
    <property type="project" value="UniProtKB-KW"/>
</dbReference>
<dbReference type="PANTHER" id="PTHR43085">
    <property type="entry name" value="HEXOKINASE FAMILY MEMBER"/>
    <property type="match status" value="1"/>
</dbReference>
<dbReference type="InterPro" id="IPR011611">
    <property type="entry name" value="PfkB_dom"/>
</dbReference>
<dbReference type="EMBL" id="CZBE01000001">
    <property type="protein sequence ID" value="CUP23098.1"/>
    <property type="molecule type" value="Genomic_DNA"/>
</dbReference>
<dbReference type="Gene3D" id="3.40.1190.20">
    <property type="match status" value="1"/>
</dbReference>
<dbReference type="GO" id="GO:0005524">
    <property type="term" value="F:ATP binding"/>
    <property type="evidence" value="ECO:0007669"/>
    <property type="project" value="UniProtKB-KW"/>
</dbReference>
<dbReference type="PANTHER" id="PTHR43085:SF1">
    <property type="entry name" value="PSEUDOURIDINE KINASE-RELATED"/>
    <property type="match status" value="1"/>
</dbReference>
<sequence>MKAIWTAGEALCEIMRETCDVGLEAAGTFRGPFPSGAPAIFADTAAKLGCPSGLIGTVGDDAFGRCILKRFEQDGVDCSCVRVSGDLPTAVAFVSYTAAGDRTFIFHIGNAAAKEIHCPETMPQNVGAFHVMGCAIMASSVIAQNVYKATQYYYEQGAVISFDPNIRLESLRGQDLRQLIAPIMARCSIFMPGLDELTAIAGVETVEAAAERLFRNPVLKVIVLKNGGKGSRIITRKSNELIPACKVMTLDSTGAGDSFDAGFMVAYLEGHSLTECAQAASATAALNCAAFGPMEGNITRAAVNELAHKNYGINIL</sequence>
<evidence type="ECO:0000256" key="5">
    <source>
        <dbReference type="ARBA" id="ARBA00022840"/>
    </source>
</evidence>
<evidence type="ECO:0000259" key="6">
    <source>
        <dbReference type="Pfam" id="PF00294"/>
    </source>
</evidence>
<evidence type="ECO:0000313" key="8">
    <source>
        <dbReference type="Proteomes" id="UP000095765"/>
    </source>
</evidence>
<dbReference type="EC" id="2.7.1.-" evidence="7"/>
<comment type="similarity">
    <text evidence="1">Belongs to the carbohydrate kinase PfkB family.</text>
</comment>
<evidence type="ECO:0000256" key="2">
    <source>
        <dbReference type="ARBA" id="ARBA00022679"/>
    </source>
</evidence>
<accession>A0A174LM27</accession>
<keyword evidence="3" id="KW-0547">Nucleotide-binding</keyword>
<evidence type="ECO:0000256" key="3">
    <source>
        <dbReference type="ARBA" id="ARBA00022741"/>
    </source>
</evidence>
<dbReference type="Proteomes" id="UP000095765">
    <property type="component" value="Unassembled WGS sequence"/>
</dbReference>
<keyword evidence="2 7" id="KW-0808">Transferase</keyword>
<dbReference type="GeneID" id="72463292"/>
<dbReference type="OrthoDB" id="9813569at2"/>
<evidence type="ECO:0000256" key="4">
    <source>
        <dbReference type="ARBA" id="ARBA00022777"/>
    </source>
</evidence>
<evidence type="ECO:0000256" key="1">
    <source>
        <dbReference type="ARBA" id="ARBA00010688"/>
    </source>
</evidence>
<organism evidence="7 8">
    <name type="scientific">Anaerotruncus colihominis</name>
    <dbReference type="NCBI Taxonomy" id="169435"/>
    <lineage>
        <taxon>Bacteria</taxon>
        <taxon>Bacillati</taxon>
        <taxon>Bacillota</taxon>
        <taxon>Clostridia</taxon>
        <taxon>Eubacteriales</taxon>
        <taxon>Oscillospiraceae</taxon>
        <taxon>Anaerotruncus</taxon>
    </lineage>
</organism>
<proteinExistence type="inferred from homology"/>
<keyword evidence="5" id="KW-0067">ATP-binding</keyword>
<feature type="domain" description="Carbohydrate kinase PfkB" evidence="6">
    <location>
        <begin position="34"/>
        <end position="296"/>
    </location>
</feature>
<evidence type="ECO:0000313" key="7">
    <source>
        <dbReference type="EMBL" id="CUP23098.1"/>
    </source>
</evidence>
<dbReference type="Pfam" id="PF00294">
    <property type="entry name" value="PfkB"/>
    <property type="match status" value="1"/>
</dbReference>
<gene>
    <name evidence="7" type="primary">ydjH_1</name>
    <name evidence="7" type="ORF">ERS852551_00169</name>
</gene>
<reference evidence="7 8" key="1">
    <citation type="submission" date="2015-09" db="EMBL/GenBank/DDBJ databases">
        <authorList>
            <consortium name="Pathogen Informatics"/>
        </authorList>
    </citation>
    <scope>NUCLEOTIDE SEQUENCE [LARGE SCALE GENOMIC DNA]</scope>
    <source>
        <strain evidence="7 8">2789STDY5834939</strain>
    </source>
</reference>
<dbReference type="InterPro" id="IPR029056">
    <property type="entry name" value="Ribokinase-like"/>
</dbReference>
<keyword evidence="4 7" id="KW-0418">Kinase</keyword>
<dbReference type="AlphaFoldDB" id="A0A174LM27"/>
<dbReference type="PROSITE" id="PS00584">
    <property type="entry name" value="PFKB_KINASES_2"/>
    <property type="match status" value="1"/>
</dbReference>
<dbReference type="InterPro" id="IPR002173">
    <property type="entry name" value="Carboh/pur_kinase_PfkB_CS"/>
</dbReference>
<dbReference type="SUPFAM" id="SSF53613">
    <property type="entry name" value="Ribokinase-like"/>
    <property type="match status" value="1"/>
</dbReference>
<dbReference type="InterPro" id="IPR050306">
    <property type="entry name" value="PfkB_Carbo_kinase"/>
</dbReference>
<dbReference type="RefSeq" id="WP_024731087.1">
    <property type="nucleotide sequence ID" value="NZ_CABIWA010000002.1"/>
</dbReference>